<dbReference type="Proteomes" id="UP001489719">
    <property type="component" value="Unassembled WGS sequence"/>
</dbReference>
<name>A0ACC3TES3_9ASCO</name>
<keyword evidence="2" id="KW-1185">Reference proteome</keyword>
<accession>A0ACC3TES3</accession>
<keyword evidence="1" id="KW-0378">Hydrolase</keyword>
<reference evidence="2" key="1">
    <citation type="journal article" date="2024" name="Front. Bioeng. Biotechnol.">
        <title>Genome-scale model development and genomic sequencing of the oleaginous clade Lipomyces.</title>
        <authorList>
            <person name="Czajka J.J."/>
            <person name="Han Y."/>
            <person name="Kim J."/>
            <person name="Mondo S.J."/>
            <person name="Hofstad B.A."/>
            <person name="Robles A."/>
            <person name="Haridas S."/>
            <person name="Riley R."/>
            <person name="LaButti K."/>
            <person name="Pangilinan J."/>
            <person name="Andreopoulos W."/>
            <person name="Lipzen A."/>
            <person name="Yan J."/>
            <person name="Wang M."/>
            <person name="Ng V."/>
            <person name="Grigoriev I.V."/>
            <person name="Spatafora J.W."/>
            <person name="Magnuson J.K."/>
            <person name="Baker S.E."/>
            <person name="Pomraning K.R."/>
        </authorList>
    </citation>
    <scope>NUCLEOTIDE SEQUENCE [LARGE SCALE GENOMIC DNA]</scope>
    <source>
        <strain evidence="2">CBS 10300</strain>
    </source>
</reference>
<evidence type="ECO:0000313" key="2">
    <source>
        <dbReference type="Proteomes" id="UP001489719"/>
    </source>
</evidence>
<sequence length="891" mass="98418">MTSPMISKPTFEHHYSGMGIGHTQPRLSWRFLTPEDNVQDWVQTSYEVEITNAGTGKSEVHRVDSDQSILVPWPGAALSSRDSATVRVRCRGTTGKARASVEGNLTLWSEAATVEVGLLEKSDWKACFITSSKRLGPDGPLQPLRFRKEFSIPLTQSIPSKARLYITSLEVFDAYINGKLVSDECLAPGWTSYNHRLTYRVYDVTSLIAPNGPNVICAEVGEGWYATRLGFNGGKRFCYGGEDVALLVQLEIESDSETTPFQVVSDDSWACTASAIKTSELYDGEVYDMRDERPGWYAPGFKAAEGLSTMVRTLAWPSVKLIAPDAPPVRVIETISPESVYKTKSGKIIIDFGQNLVGKVLVKSVQLSRGSQVRFKHAEVMERGELGERPLRFAKATDTVISSGEPLENWTPRFTFHGFRYVQVDGWPSDWGMPSEGDVVALSVNNLHKNVVWSMRGNFLSVPTDCPQRDERLGWTGDLQVFCPSASYLYDTVGMLSNWLEDVACEQLEEWRGGVPGIVCPDVLAPNWPIIPQAIWADVTVLAPNVLYQYSDDKELLERQFASMQAWLDQGIDRGADRLWSPDRWQLADWLDPAAPPDDPGAGRTDNTMVADAYLVHVTGVFARICGVLGKSDLAYKYTSDAARLKTLFQQKYITPYGNLMSNTQTGLALAIQFDLYPSRAQRLVAAKSLEILVRRARFNIATGFAGTPLILHALTAIGRPQIAWLYPVTMGATTVWERWDSLLPDGTINPGDMTSFNHYALGAVVDWLHGSVGGVSPYEPGWKVIKVRPLPGGNVTSAEVRFEGPYGLVACSWKLEEGGDFSMTLLVPPNSSAVVTLPSELKSAILDEQEPSRRVGSGVHRFQCVYKAVEWPPKALVAPNRSPPEDDIAC</sequence>
<proteinExistence type="predicted"/>
<organism evidence="1 2">
    <name type="scientific">Lipomyces orientalis</name>
    <dbReference type="NCBI Taxonomy" id="1233043"/>
    <lineage>
        <taxon>Eukaryota</taxon>
        <taxon>Fungi</taxon>
        <taxon>Dikarya</taxon>
        <taxon>Ascomycota</taxon>
        <taxon>Saccharomycotina</taxon>
        <taxon>Lipomycetes</taxon>
        <taxon>Lipomycetales</taxon>
        <taxon>Lipomycetaceae</taxon>
        <taxon>Lipomyces</taxon>
    </lineage>
</organism>
<gene>
    <name evidence="1" type="ORF">V1517DRAFT_357187</name>
</gene>
<dbReference type="EMBL" id="MU970171">
    <property type="protein sequence ID" value="KAK9319654.1"/>
    <property type="molecule type" value="Genomic_DNA"/>
</dbReference>
<evidence type="ECO:0000313" key="1">
    <source>
        <dbReference type="EMBL" id="KAK9319654.1"/>
    </source>
</evidence>
<comment type="caution">
    <text evidence="1">The sequence shown here is derived from an EMBL/GenBank/DDBJ whole genome shotgun (WGS) entry which is preliminary data.</text>
</comment>
<protein>
    <submittedName>
        <fullName evidence="1">Glycoside hydrolase</fullName>
    </submittedName>
</protein>